<dbReference type="AlphaFoldDB" id="A0A4W3HEW3"/>
<reference evidence="2" key="2">
    <citation type="journal article" date="2007" name="PLoS Biol.">
        <title>Survey sequencing and comparative analysis of the elephant shark (Callorhinchus milii) genome.</title>
        <authorList>
            <person name="Venkatesh B."/>
            <person name="Kirkness E.F."/>
            <person name="Loh Y.H."/>
            <person name="Halpern A.L."/>
            <person name="Lee A.P."/>
            <person name="Johnson J."/>
            <person name="Dandona N."/>
            <person name="Viswanathan L.D."/>
            <person name="Tay A."/>
            <person name="Venter J.C."/>
            <person name="Strausberg R.L."/>
            <person name="Brenner S."/>
        </authorList>
    </citation>
    <scope>NUCLEOTIDE SEQUENCE [LARGE SCALE GENOMIC DNA]</scope>
</reference>
<dbReference type="InParanoid" id="A0A4W3HEW3"/>
<evidence type="ECO:0000313" key="1">
    <source>
        <dbReference type="Ensembl" id="ENSCMIP00000008244.1"/>
    </source>
</evidence>
<proteinExistence type="predicted"/>
<reference evidence="2" key="3">
    <citation type="journal article" date="2014" name="Nature">
        <title>Elephant shark genome provides unique insights into gnathostome evolution.</title>
        <authorList>
            <consortium name="International Elephant Shark Genome Sequencing Consortium"/>
            <person name="Venkatesh B."/>
            <person name="Lee A.P."/>
            <person name="Ravi V."/>
            <person name="Maurya A.K."/>
            <person name="Lian M.M."/>
            <person name="Swann J.B."/>
            <person name="Ohta Y."/>
            <person name="Flajnik M.F."/>
            <person name="Sutoh Y."/>
            <person name="Kasahara M."/>
            <person name="Hoon S."/>
            <person name="Gangu V."/>
            <person name="Roy S.W."/>
            <person name="Irimia M."/>
            <person name="Korzh V."/>
            <person name="Kondrychyn I."/>
            <person name="Lim Z.W."/>
            <person name="Tay B.H."/>
            <person name="Tohari S."/>
            <person name="Kong K.W."/>
            <person name="Ho S."/>
            <person name="Lorente-Galdos B."/>
            <person name="Quilez J."/>
            <person name="Marques-Bonet T."/>
            <person name="Raney B.J."/>
            <person name="Ingham P.W."/>
            <person name="Tay A."/>
            <person name="Hillier L.W."/>
            <person name="Minx P."/>
            <person name="Boehm T."/>
            <person name="Wilson R.K."/>
            <person name="Brenner S."/>
            <person name="Warren W.C."/>
        </authorList>
    </citation>
    <scope>NUCLEOTIDE SEQUENCE [LARGE SCALE GENOMIC DNA]</scope>
</reference>
<name>A0A4W3HEW3_CALMI</name>
<evidence type="ECO:0000313" key="2">
    <source>
        <dbReference type="Proteomes" id="UP000314986"/>
    </source>
</evidence>
<dbReference type="GeneTree" id="ENSGT01030000238405"/>
<sequence>MNCFFKGSTVNPLHNTFCEHGLAQHGLAQHGLAQHGLAQHGLAQHGLAQHGLAQHGLAQHGLAQHGLAQHGLHGTLGRPPDMKGPISVSFVVVIMPTLSKSSPFLPIPLLFLPFTFFSFKMCLIPF</sequence>
<reference evidence="2" key="1">
    <citation type="journal article" date="2006" name="Science">
        <title>Ancient noncoding elements conserved in the human genome.</title>
        <authorList>
            <person name="Venkatesh B."/>
            <person name="Kirkness E.F."/>
            <person name="Loh Y.H."/>
            <person name="Halpern A.L."/>
            <person name="Lee A.P."/>
            <person name="Johnson J."/>
            <person name="Dandona N."/>
            <person name="Viswanathan L.D."/>
            <person name="Tay A."/>
            <person name="Venter J.C."/>
            <person name="Strausberg R.L."/>
            <person name="Brenner S."/>
        </authorList>
    </citation>
    <scope>NUCLEOTIDE SEQUENCE [LARGE SCALE GENOMIC DNA]</scope>
</reference>
<reference evidence="1" key="5">
    <citation type="submission" date="2025-09" db="UniProtKB">
        <authorList>
            <consortium name="Ensembl"/>
        </authorList>
    </citation>
    <scope>IDENTIFICATION</scope>
</reference>
<accession>A0A4W3HEW3</accession>
<organism evidence="1 2">
    <name type="scientific">Callorhinchus milii</name>
    <name type="common">Ghost shark</name>
    <dbReference type="NCBI Taxonomy" id="7868"/>
    <lineage>
        <taxon>Eukaryota</taxon>
        <taxon>Metazoa</taxon>
        <taxon>Chordata</taxon>
        <taxon>Craniata</taxon>
        <taxon>Vertebrata</taxon>
        <taxon>Chondrichthyes</taxon>
        <taxon>Holocephali</taxon>
        <taxon>Chimaeriformes</taxon>
        <taxon>Callorhinchidae</taxon>
        <taxon>Callorhinchus</taxon>
    </lineage>
</organism>
<dbReference type="Proteomes" id="UP000314986">
    <property type="component" value="Unassembled WGS sequence"/>
</dbReference>
<protein>
    <submittedName>
        <fullName evidence="1">Uncharacterized protein</fullName>
    </submittedName>
</protein>
<keyword evidence="2" id="KW-1185">Reference proteome</keyword>
<dbReference type="Ensembl" id="ENSCMIT00000008479.1">
    <property type="protein sequence ID" value="ENSCMIP00000008244.1"/>
    <property type="gene ID" value="ENSCMIG00000004433.1"/>
</dbReference>
<reference evidence="1" key="4">
    <citation type="submission" date="2025-08" db="UniProtKB">
        <authorList>
            <consortium name="Ensembl"/>
        </authorList>
    </citation>
    <scope>IDENTIFICATION</scope>
</reference>